<name>A0A9P8VW66_9HYPO</name>
<dbReference type="AlphaFoldDB" id="A0A9P8VW66"/>
<protein>
    <submittedName>
        <fullName evidence="1">Uncharacterized protein</fullName>
    </submittedName>
</protein>
<proteinExistence type="predicted"/>
<accession>A0A9P8VW66</accession>
<dbReference type="Proteomes" id="UP000777438">
    <property type="component" value="Unassembled WGS sequence"/>
</dbReference>
<dbReference type="OrthoDB" id="47494at2759"/>
<comment type="caution">
    <text evidence="1">The sequence shown here is derived from an EMBL/GenBank/DDBJ whole genome shotgun (WGS) entry which is preliminary data.</text>
</comment>
<gene>
    <name evidence="1" type="ORF">B0T10DRAFT_463695</name>
</gene>
<evidence type="ECO:0000313" key="2">
    <source>
        <dbReference type="Proteomes" id="UP000777438"/>
    </source>
</evidence>
<organism evidence="1 2">
    <name type="scientific">Thelonectria olida</name>
    <dbReference type="NCBI Taxonomy" id="1576542"/>
    <lineage>
        <taxon>Eukaryota</taxon>
        <taxon>Fungi</taxon>
        <taxon>Dikarya</taxon>
        <taxon>Ascomycota</taxon>
        <taxon>Pezizomycotina</taxon>
        <taxon>Sordariomycetes</taxon>
        <taxon>Hypocreomycetidae</taxon>
        <taxon>Hypocreales</taxon>
        <taxon>Nectriaceae</taxon>
        <taxon>Thelonectria</taxon>
    </lineage>
</organism>
<evidence type="ECO:0000313" key="1">
    <source>
        <dbReference type="EMBL" id="KAH6880623.1"/>
    </source>
</evidence>
<dbReference type="EMBL" id="JAGPYM010000025">
    <property type="protein sequence ID" value="KAH6880623.1"/>
    <property type="molecule type" value="Genomic_DNA"/>
</dbReference>
<sequence>MGVTIRLTRKQIEPLTAVNPMLFQRTHPETGTFVLYSLLETPEANGSTGDETCYSCQLNLSWPVCGRDDEIPAMGSERAAKLKKLGQPLVEPYRTAFMLIPDDANVTTTRLPLSVSHRIVRGSVSRWGIPIVMP</sequence>
<reference evidence="1 2" key="1">
    <citation type="journal article" date="2021" name="Nat. Commun.">
        <title>Genetic determinants of endophytism in the Arabidopsis root mycobiome.</title>
        <authorList>
            <person name="Mesny F."/>
            <person name="Miyauchi S."/>
            <person name="Thiergart T."/>
            <person name="Pickel B."/>
            <person name="Atanasova L."/>
            <person name="Karlsson M."/>
            <person name="Huettel B."/>
            <person name="Barry K.W."/>
            <person name="Haridas S."/>
            <person name="Chen C."/>
            <person name="Bauer D."/>
            <person name="Andreopoulos W."/>
            <person name="Pangilinan J."/>
            <person name="LaButti K."/>
            <person name="Riley R."/>
            <person name="Lipzen A."/>
            <person name="Clum A."/>
            <person name="Drula E."/>
            <person name="Henrissat B."/>
            <person name="Kohler A."/>
            <person name="Grigoriev I.V."/>
            <person name="Martin F.M."/>
            <person name="Hacquard S."/>
        </authorList>
    </citation>
    <scope>NUCLEOTIDE SEQUENCE [LARGE SCALE GENOMIC DNA]</scope>
    <source>
        <strain evidence="1 2">MPI-CAGE-CH-0241</strain>
    </source>
</reference>
<keyword evidence="2" id="KW-1185">Reference proteome</keyword>